<feature type="region of interest" description="Disordered" evidence="1">
    <location>
        <begin position="365"/>
        <end position="385"/>
    </location>
</feature>
<accession>A0A074VPE8</accession>
<dbReference type="HOGENOM" id="CLU_472492_0_0_1"/>
<protein>
    <submittedName>
        <fullName evidence="2">Uncharacterized protein</fullName>
    </submittedName>
</protein>
<sequence length="577" mass="64653">MSNLRSSAGNQPLERSGLIHRVSALPKDVIYEFATITTTTLTYQNTIATYPRLLLSIINFSQRIHDAISENKFIENFDDDESDPPSPAPPASPPSPKRPSRPNIFSDALAERFSAMVLRTQPRAPTQVHAPDAVQGSGSSAVAVETLVQRAMDAFDWLQEVNPEGSLEESSALVTEQGTSQHEQQEPSAKTANVFLHQLFDKVLEKQKVTPEEMRQSTKYIKESIQILEQDLEVFAEERLQISLELQKWFVIHKHDSDWETKTYCSKCLLLFEQIDELYFAAFSNVRDMMEVLEKGLRASALFYKSDDMPDSDFAQIQTLGEFCAPLLQHLESTERMLQALEDDAEDRKGWPQVYSSEEYSSMISQLEDDQDENPQSKSDQTKAKANAKSSAMYFSQVNKVFGNEVIPLAEVGHIIGKNNQVLFAINTIGDVSAQQWSKSDGQWFRIGHFSKFSKCIKGTLALHQLKDELAQSVPALPRNGLAYFKALARQHEASMMNIDFGLEQLQACLRNVSSNGTGQEVANTPADVGSTARPQAEPVTAEMANEDQDAEIHDPKSQQVNSKKSKSKKQKKKGRR</sequence>
<dbReference type="AlphaFoldDB" id="A0A074VPE8"/>
<dbReference type="GeneID" id="63921523"/>
<feature type="region of interest" description="Disordered" evidence="1">
    <location>
        <begin position="517"/>
        <end position="577"/>
    </location>
</feature>
<feature type="region of interest" description="Disordered" evidence="1">
    <location>
        <begin position="76"/>
        <end position="103"/>
    </location>
</feature>
<dbReference type="RefSeq" id="XP_040879401.1">
    <property type="nucleotide sequence ID" value="XM_041028150.1"/>
</dbReference>
<proteinExistence type="predicted"/>
<feature type="compositionally biased region" description="Pro residues" evidence="1">
    <location>
        <begin position="84"/>
        <end position="97"/>
    </location>
</feature>
<name>A0A074VPE8_AURM1</name>
<feature type="compositionally biased region" description="Basic residues" evidence="1">
    <location>
        <begin position="564"/>
        <end position="577"/>
    </location>
</feature>
<dbReference type="EMBL" id="KL584834">
    <property type="protein sequence ID" value="KEQ62378.1"/>
    <property type="molecule type" value="Genomic_DNA"/>
</dbReference>
<evidence type="ECO:0000313" key="3">
    <source>
        <dbReference type="Proteomes" id="UP000030672"/>
    </source>
</evidence>
<gene>
    <name evidence="2" type="ORF">M437DRAFT_84722</name>
</gene>
<evidence type="ECO:0000313" key="2">
    <source>
        <dbReference type="EMBL" id="KEQ62378.1"/>
    </source>
</evidence>
<dbReference type="Proteomes" id="UP000030672">
    <property type="component" value="Unassembled WGS sequence"/>
</dbReference>
<reference evidence="2 3" key="1">
    <citation type="journal article" date="2014" name="BMC Genomics">
        <title>Genome sequencing of four Aureobasidium pullulans varieties: biotechnological potential, stress tolerance, and description of new species.</title>
        <authorList>
            <person name="Gostin Ar C."/>
            <person name="Ohm R.A."/>
            <person name="Kogej T."/>
            <person name="Sonjak S."/>
            <person name="Turk M."/>
            <person name="Zajc J."/>
            <person name="Zalar P."/>
            <person name="Grube M."/>
            <person name="Sun H."/>
            <person name="Han J."/>
            <person name="Sharma A."/>
            <person name="Chiniquy J."/>
            <person name="Ngan C.Y."/>
            <person name="Lipzen A."/>
            <person name="Barry K."/>
            <person name="Grigoriev I.V."/>
            <person name="Gunde-Cimerman N."/>
        </authorList>
    </citation>
    <scope>NUCLEOTIDE SEQUENCE [LARGE SCALE GENOMIC DNA]</scope>
    <source>
        <strain evidence="2 3">CBS 110374</strain>
    </source>
</reference>
<evidence type="ECO:0000256" key="1">
    <source>
        <dbReference type="SAM" id="MobiDB-lite"/>
    </source>
</evidence>
<keyword evidence="3" id="KW-1185">Reference proteome</keyword>
<organism evidence="2 3">
    <name type="scientific">Aureobasidium melanogenum (strain CBS 110374)</name>
    <name type="common">Aureobasidium pullulans var. melanogenum</name>
    <dbReference type="NCBI Taxonomy" id="1043003"/>
    <lineage>
        <taxon>Eukaryota</taxon>
        <taxon>Fungi</taxon>
        <taxon>Dikarya</taxon>
        <taxon>Ascomycota</taxon>
        <taxon>Pezizomycotina</taxon>
        <taxon>Dothideomycetes</taxon>
        <taxon>Dothideomycetidae</taxon>
        <taxon>Dothideales</taxon>
        <taxon>Saccotheciaceae</taxon>
        <taxon>Aureobasidium</taxon>
    </lineage>
</organism>
<feature type="region of interest" description="Disordered" evidence="1">
    <location>
        <begin position="166"/>
        <end position="187"/>
    </location>
</feature>
<feature type="compositionally biased region" description="Polar residues" evidence="1">
    <location>
        <begin position="168"/>
        <end position="187"/>
    </location>
</feature>